<keyword evidence="3" id="KW-0067">ATP-binding</keyword>
<gene>
    <name evidence="6" type="ORF">A3A49_02280</name>
</gene>
<dbReference type="AlphaFoldDB" id="A0A1F5GZE3"/>
<evidence type="ECO:0000259" key="5">
    <source>
        <dbReference type="Pfam" id="PF08245"/>
    </source>
</evidence>
<dbReference type="STRING" id="1797725.A3A49_02280"/>
<dbReference type="PANTHER" id="PTHR43024">
    <property type="entry name" value="UDP-N-ACETYLMURAMOYL-TRIPEPTIDE--D-ALANYL-D-ALANINE LIGASE"/>
    <property type="match status" value="1"/>
</dbReference>
<dbReference type="GO" id="GO:0005524">
    <property type="term" value="F:ATP binding"/>
    <property type="evidence" value="ECO:0007669"/>
    <property type="project" value="UniProtKB-KW"/>
</dbReference>
<dbReference type="InterPro" id="IPR036615">
    <property type="entry name" value="Mur_ligase_C_dom_sf"/>
</dbReference>
<evidence type="ECO:0000259" key="4">
    <source>
        <dbReference type="Pfam" id="PF02875"/>
    </source>
</evidence>
<dbReference type="InterPro" id="IPR051046">
    <property type="entry name" value="MurCDEF_CellWall_CoF430Synth"/>
</dbReference>
<organism evidence="6 7">
    <name type="scientific">Candidatus Curtissbacteria bacterium RIFCSPLOWO2_01_FULL_38_11b</name>
    <dbReference type="NCBI Taxonomy" id="1797725"/>
    <lineage>
        <taxon>Bacteria</taxon>
        <taxon>Candidatus Curtissiibacteriota</taxon>
    </lineage>
</organism>
<keyword evidence="1" id="KW-0436">Ligase</keyword>
<evidence type="ECO:0000256" key="2">
    <source>
        <dbReference type="ARBA" id="ARBA00022741"/>
    </source>
</evidence>
<dbReference type="EMBL" id="MFBO01000036">
    <property type="protein sequence ID" value="OGD97189.1"/>
    <property type="molecule type" value="Genomic_DNA"/>
</dbReference>
<dbReference type="Proteomes" id="UP000176740">
    <property type="component" value="Unassembled WGS sequence"/>
</dbReference>
<dbReference type="Pfam" id="PF02875">
    <property type="entry name" value="Mur_ligase_C"/>
    <property type="match status" value="1"/>
</dbReference>
<dbReference type="SUPFAM" id="SSF53244">
    <property type="entry name" value="MurD-like peptide ligases, peptide-binding domain"/>
    <property type="match status" value="1"/>
</dbReference>
<dbReference type="Gene3D" id="3.40.1190.10">
    <property type="entry name" value="Mur-like, catalytic domain"/>
    <property type="match status" value="1"/>
</dbReference>
<dbReference type="Gene3D" id="3.90.190.20">
    <property type="entry name" value="Mur ligase, C-terminal domain"/>
    <property type="match status" value="1"/>
</dbReference>
<evidence type="ECO:0000256" key="3">
    <source>
        <dbReference type="ARBA" id="ARBA00022840"/>
    </source>
</evidence>
<dbReference type="SUPFAM" id="SSF53623">
    <property type="entry name" value="MurD-like peptide ligases, catalytic domain"/>
    <property type="match status" value="1"/>
</dbReference>
<dbReference type="PANTHER" id="PTHR43024:SF1">
    <property type="entry name" value="UDP-N-ACETYLMURAMOYL-TRIPEPTIDE--D-ALANYL-D-ALANINE LIGASE"/>
    <property type="match status" value="1"/>
</dbReference>
<comment type="caution">
    <text evidence="6">The sequence shown here is derived from an EMBL/GenBank/DDBJ whole genome shotgun (WGS) entry which is preliminary data.</text>
</comment>
<accession>A0A1F5GZE3</accession>
<name>A0A1F5GZE3_9BACT</name>
<dbReference type="Pfam" id="PF08245">
    <property type="entry name" value="Mur_ligase_M"/>
    <property type="match status" value="1"/>
</dbReference>
<sequence>MQKTHVFQEIKTWKRPFHRLYAKISSLYLKILPNVEVIGITGSVGKTLTQNAIYSVLSQKFHTVVGNENLDPTFRIPKTILKTKPWDQKLILEYGVEHPEDMDYYLKIAKPKVAILTLIAPTHTKYFKNVQGVFEEKVKLVKVLPKNGYAILNADDPFSYKAKNSILSSTFWFGQRAKGGVKISHFTQNLKGSKFRLHYKGQMATVSWKIIGKHHLMSVYISATLGIINGLKLKQIATGLSKTKVPKHRLNLISRKNFTIIDDAYNSSPKASEQSITTLVDLGKRKTKIAVLGEMKDLGTISNSAHVALGQKIAKTKINYLITVGKKAEIIADSAKKTGFTRKIIKTQDSIKAIEAIKKLNLKGSIILVKGSRHAHLERIVLALLGKSTKINCYYCGELNRV</sequence>
<dbReference type="InterPro" id="IPR036565">
    <property type="entry name" value="Mur-like_cat_sf"/>
</dbReference>
<feature type="domain" description="Mur ligase central" evidence="5">
    <location>
        <begin position="40"/>
        <end position="220"/>
    </location>
</feature>
<reference evidence="6 7" key="1">
    <citation type="journal article" date="2016" name="Nat. Commun.">
        <title>Thousands of microbial genomes shed light on interconnected biogeochemical processes in an aquifer system.</title>
        <authorList>
            <person name="Anantharaman K."/>
            <person name="Brown C.T."/>
            <person name="Hug L.A."/>
            <person name="Sharon I."/>
            <person name="Castelle C.J."/>
            <person name="Probst A.J."/>
            <person name="Thomas B.C."/>
            <person name="Singh A."/>
            <person name="Wilkins M.J."/>
            <person name="Karaoz U."/>
            <person name="Brodie E.L."/>
            <person name="Williams K.H."/>
            <person name="Hubbard S.S."/>
            <person name="Banfield J.F."/>
        </authorList>
    </citation>
    <scope>NUCLEOTIDE SEQUENCE [LARGE SCALE GENOMIC DNA]</scope>
</reference>
<dbReference type="GO" id="GO:0016881">
    <property type="term" value="F:acid-amino acid ligase activity"/>
    <property type="evidence" value="ECO:0007669"/>
    <property type="project" value="InterPro"/>
</dbReference>
<evidence type="ECO:0000256" key="1">
    <source>
        <dbReference type="ARBA" id="ARBA00022598"/>
    </source>
</evidence>
<keyword evidence="2" id="KW-0547">Nucleotide-binding</keyword>
<evidence type="ECO:0008006" key="8">
    <source>
        <dbReference type="Google" id="ProtNLM"/>
    </source>
</evidence>
<feature type="domain" description="Mur ligase C-terminal" evidence="4">
    <location>
        <begin position="248"/>
        <end position="373"/>
    </location>
</feature>
<evidence type="ECO:0000313" key="7">
    <source>
        <dbReference type="Proteomes" id="UP000176740"/>
    </source>
</evidence>
<dbReference type="InterPro" id="IPR004101">
    <property type="entry name" value="Mur_ligase_C"/>
</dbReference>
<protein>
    <recommendedName>
        <fullName evidence="8">UDP-N-acetylmuramoyl-tripeptide--D-alanyl-D-alanine ligase</fullName>
    </recommendedName>
</protein>
<evidence type="ECO:0000313" key="6">
    <source>
        <dbReference type="EMBL" id="OGD97189.1"/>
    </source>
</evidence>
<proteinExistence type="predicted"/>
<dbReference type="InterPro" id="IPR013221">
    <property type="entry name" value="Mur_ligase_cen"/>
</dbReference>